<keyword evidence="1" id="KW-0812">Transmembrane</keyword>
<evidence type="ECO:0000313" key="2">
    <source>
        <dbReference type="EMBL" id="MDT3402654.1"/>
    </source>
</evidence>
<evidence type="ECO:0000256" key="1">
    <source>
        <dbReference type="SAM" id="Phobius"/>
    </source>
</evidence>
<proteinExistence type="predicted"/>
<dbReference type="InterPro" id="IPR012861">
    <property type="entry name" value="DUF1634"/>
</dbReference>
<keyword evidence="1" id="KW-0472">Membrane</keyword>
<name>A0ABU3GSB7_9SPHI</name>
<evidence type="ECO:0000313" key="3">
    <source>
        <dbReference type="Proteomes" id="UP001258315"/>
    </source>
</evidence>
<dbReference type="Proteomes" id="UP001258315">
    <property type="component" value="Unassembled WGS sequence"/>
</dbReference>
<accession>A0ABU3GSB7</accession>
<feature type="transmembrane region" description="Helical" evidence="1">
    <location>
        <begin position="21"/>
        <end position="43"/>
    </location>
</feature>
<feature type="transmembrane region" description="Helical" evidence="1">
    <location>
        <begin position="80"/>
        <end position="103"/>
    </location>
</feature>
<keyword evidence="3" id="KW-1185">Reference proteome</keyword>
<dbReference type="EMBL" id="JAVLVU010000001">
    <property type="protein sequence ID" value="MDT3402654.1"/>
    <property type="molecule type" value="Genomic_DNA"/>
</dbReference>
<organism evidence="2 3">
    <name type="scientific">Mucilaginibacter terrae</name>
    <dbReference type="NCBI Taxonomy" id="1955052"/>
    <lineage>
        <taxon>Bacteria</taxon>
        <taxon>Pseudomonadati</taxon>
        <taxon>Bacteroidota</taxon>
        <taxon>Sphingobacteriia</taxon>
        <taxon>Sphingobacteriales</taxon>
        <taxon>Sphingobacteriaceae</taxon>
        <taxon>Mucilaginibacter</taxon>
    </lineage>
</organism>
<dbReference type="Pfam" id="PF07843">
    <property type="entry name" value="DUF1634"/>
    <property type="match status" value="1"/>
</dbReference>
<keyword evidence="1" id="KW-1133">Transmembrane helix</keyword>
<reference evidence="3" key="1">
    <citation type="submission" date="2023-07" db="EMBL/GenBank/DDBJ databases">
        <title>Functional and genomic diversity of the sorghum phyllosphere microbiome.</title>
        <authorList>
            <person name="Shade A."/>
        </authorList>
    </citation>
    <scope>NUCLEOTIDE SEQUENCE [LARGE SCALE GENOMIC DNA]</scope>
    <source>
        <strain evidence="3">SORGH_AS_0422</strain>
    </source>
</reference>
<sequence length="132" mass="14222">MKNMFSSLWGDKDVELVVGQLLRYGVVSASVVAFAGGVMYLLMHGSGPVPQYSNFVGEGAGYTTFKGIFKGAAAFSSTEVIQLGVLILIATPILRVFFSLLAFILEKDKLYIFITLIVLSVIMTSIFGGLKV</sequence>
<feature type="transmembrane region" description="Helical" evidence="1">
    <location>
        <begin position="110"/>
        <end position="130"/>
    </location>
</feature>
<gene>
    <name evidence="2" type="ORF">QE417_001726</name>
</gene>
<protein>
    <submittedName>
        <fullName evidence="2">Membrane protein</fullName>
    </submittedName>
</protein>
<dbReference type="RefSeq" id="WP_311949322.1">
    <property type="nucleotide sequence ID" value="NZ_JAVLVU010000001.1"/>
</dbReference>
<comment type="caution">
    <text evidence="2">The sequence shown here is derived from an EMBL/GenBank/DDBJ whole genome shotgun (WGS) entry which is preliminary data.</text>
</comment>